<dbReference type="KEGG" id="aer:AERYTH_13995"/>
<dbReference type="PANTHER" id="PTHR37422">
    <property type="entry name" value="TEICHURONIC ACID BIOSYNTHESIS PROTEIN TUAE"/>
    <property type="match status" value="1"/>
</dbReference>
<proteinExistence type="predicted"/>
<evidence type="ECO:0000313" key="7">
    <source>
        <dbReference type="EMBL" id="ALX05727.1"/>
    </source>
</evidence>
<feature type="transmembrane region" description="Helical" evidence="5">
    <location>
        <begin position="356"/>
        <end position="377"/>
    </location>
</feature>
<keyword evidence="8" id="KW-1185">Reference proteome</keyword>
<sequence length="455" mass="46924">MSGVTRQRSNGTLRPEWVEQVRSAVPAIVTGLAVVLLVPRAASSVVVGVVLLLVLTGVAVLAVVGFEGAAIGFLVLGTALSPLDNLRPVAALAFASTSDIILLLGVFALVPVLIGRRLVIDPLFLGAGAAFVVVSLFTSALAADPGTSLNNLLRLVVGALLLPIFYMAWRPPRAVVVSLALAYVAGNVANVVAAYTVGGVGDGGRRIGYSTHPNVMGLCAMLAIALLPFLLAAVPRGWRPAVVAATAVCAWGVWISGSRAALVAAGAVLVLWVLVSRSVTVALTLFGLGLVPLYYVGVNISNLAASDNALGRLLGGGSSQGSNAEREVIAREAWEVFLSHPILGNGLSDVLKAHNIYLQVAAAVGIVGFAFFVVMLGSTVVRSLSLDRVGGLLVLPCLGYLMIGFMTTILWDRYVWAVLALPFLASAAFAVDRASADADVASDDPLPIPTSPEAP</sequence>
<dbReference type="Pfam" id="PF04932">
    <property type="entry name" value="Wzy_C"/>
    <property type="match status" value="1"/>
</dbReference>
<evidence type="ECO:0000256" key="3">
    <source>
        <dbReference type="ARBA" id="ARBA00022989"/>
    </source>
</evidence>
<dbReference type="STRING" id="2041.AERYTH_13995"/>
<dbReference type="PATRIC" id="fig|2041.4.peg.2917"/>
<dbReference type="GO" id="GO:0016020">
    <property type="term" value="C:membrane"/>
    <property type="evidence" value="ECO:0007669"/>
    <property type="project" value="UniProtKB-SubCell"/>
</dbReference>
<feature type="domain" description="O-antigen ligase-related" evidence="6">
    <location>
        <begin position="245"/>
        <end position="373"/>
    </location>
</feature>
<feature type="transmembrane region" description="Helical" evidence="5">
    <location>
        <begin position="122"/>
        <end position="143"/>
    </location>
</feature>
<feature type="transmembrane region" description="Helical" evidence="5">
    <location>
        <begin position="414"/>
        <end position="431"/>
    </location>
</feature>
<evidence type="ECO:0000256" key="2">
    <source>
        <dbReference type="ARBA" id="ARBA00022692"/>
    </source>
</evidence>
<dbReference type="InterPro" id="IPR051533">
    <property type="entry name" value="WaaL-like"/>
</dbReference>
<evidence type="ECO:0000256" key="4">
    <source>
        <dbReference type="ARBA" id="ARBA00023136"/>
    </source>
</evidence>
<accession>A0A0U4C441</accession>
<evidence type="ECO:0000256" key="1">
    <source>
        <dbReference type="ARBA" id="ARBA00004141"/>
    </source>
</evidence>
<organism evidence="7 8">
    <name type="scientific">Aeromicrobium erythreum</name>
    <dbReference type="NCBI Taxonomy" id="2041"/>
    <lineage>
        <taxon>Bacteria</taxon>
        <taxon>Bacillati</taxon>
        <taxon>Actinomycetota</taxon>
        <taxon>Actinomycetes</taxon>
        <taxon>Propionibacteriales</taxon>
        <taxon>Nocardioidaceae</taxon>
        <taxon>Aeromicrobium</taxon>
    </lineage>
</organism>
<dbReference type="OrthoDB" id="4761096at2"/>
<feature type="transmembrane region" description="Helical" evidence="5">
    <location>
        <begin position="152"/>
        <end position="169"/>
    </location>
</feature>
<dbReference type="RefSeq" id="WP_067859979.1">
    <property type="nucleotide sequence ID" value="NZ_CP011502.1"/>
</dbReference>
<feature type="transmembrane region" description="Helical" evidence="5">
    <location>
        <begin position="21"/>
        <end position="39"/>
    </location>
</feature>
<keyword evidence="4 5" id="KW-0472">Membrane</keyword>
<dbReference type="EMBL" id="CP011502">
    <property type="protein sequence ID" value="ALX05727.1"/>
    <property type="molecule type" value="Genomic_DNA"/>
</dbReference>
<dbReference type="Proteomes" id="UP000067689">
    <property type="component" value="Chromosome"/>
</dbReference>
<gene>
    <name evidence="7" type="ORF">AERYTH_13995</name>
</gene>
<feature type="transmembrane region" description="Helical" evidence="5">
    <location>
        <begin position="269"/>
        <end position="295"/>
    </location>
</feature>
<dbReference type="InterPro" id="IPR007016">
    <property type="entry name" value="O-antigen_ligase-rel_domated"/>
</dbReference>
<feature type="transmembrane region" description="Helical" evidence="5">
    <location>
        <begin position="389"/>
        <end position="408"/>
    </location>
</feature>
<feature type="transmembrane region" description="Helical" evidence="5">
    <location>
        <begin position="175"/>
        <end position="195"/>
    </location>
</feature>
<protein>
    <recommendedName>
        <fullName evidence="6">O-antigen ligase-related domain-containing protein</fullName>
    </recommendedName>
</protein>
<feature type="transmembrane region" description="Helical" evidence="5">
    <location>
        <begin position="89"/>
        <end position="110"/>
    </location>
</feature>
<keyword evidence="3 5" id="KW-1133">Transmembrane helix</keyword>
<evidence type="ECO:0000256" key="5">
    <source>
        <dbReference type="SAM" id="Phobius"/>
    </source>
</evidence>
<evidence type="ECO:0000313" key="8">
    <source>
        <dbReference type="Proteomes" id="UP000067689"/>
    </source>
</evidence>
<dbReference type="PANTHER" id="PTHR37422:SF13">
    <property type="entry name" value="LIPOPOLYSACCHARIDE BIOSYNTHESIS PROTEIN PA4999-RELATED"/>
    <property type="match status" value="1"/>
</dbReference>
<feature type="transmembrane region" description="Helical" evidence="5">
    <location>
        <begin position="215"/>
        <end position="234"/>
    </location>
</feature>
<keyword evidence="2 5" id="KW-0812">Transmembrane</keyword>
<comment type="subcellular location">
    <subcellularLocation>
        <location evidence="1">Membrane</location>
        <topology evidence="1">Multi-pass membrane protein</topology>
    </subcellularLocation>
</comment>
<dbReference type="AlphaFoldDB" id="A0A0U4C441"/>
<reference evidence="7 8" key="1">
    <citation type="journal article" date="1991" name="Int. J. Syst. Bacteriol.">
        <title>Description of the erythromycin-producing bacterium Arthrobacter sp. strain NRRL B-3381 as Aeromicrobium erythreum gen. nov., sp. nov.</title>
        <authorList>
            <person name="Miller E.S."/>
            <person name="Woese C.R."/>
            <person name="Brenner S."/>
        </authorList>
    </citation>
    <scope>NUCLEOTIDE SEQUENCE [LARGE SCALE GENOMIC DNA]</scope>
    <source>
        <strain evidence="7 8">AR18</strain>
    </source>
</reference>
<evidence type="ECO:0000259" key="6">
    <source>
        <dbReference type="Pfam" id="PF04932"/>
    </source>
</evidence>
<feature type="transmembrane region" description="Helical" evidence="5">
    <location>
        <begin position="45"/>
        <end position="77"/>
    </location>
</feature>
<name>A0A0U4C441_9ACTN</name>